<sequence>MEKPIRKRGRPPITKEYSNPMESPMAHSSIKVQKLGAQSFSRPLMKVGQTTPSPRKRRRSSSYGVNDSNGCASGSAAKRGRYRGVLLTTPTKKIETNRSMTASSTPSSTDSIFQSSSKISLKSSPPVPMWSSHGEKGGGDGFQQFKFALTIGANGRATIAGSSPSNSPSKAEMETKNNVVSQSQKAQSGISVTEKNRVLSLLKRMRNTTGKSKNCDDSNDCDKKVSREPSEKANVTDNSSAILKSPQPPSTPRVSFAVKTGFTPNAGLDQVLLDIVSTPKAGLFSGGDGNLAGLGQTISTITFSPKNRTPIRGPSFLQHQRSRIGGQNEEQRDKQESRRQQYVFKFLSADPLLLTDDAEASWSEMSCSQSQPSHQQVCFNTPPSWVNWGSPRAFTPQRQDPTGLSIYQSASAGTTAKERPTKRISQEAEEAPPSVGYPSSVPMVKKLTQAENDKSAAIPTTPRSKGIPISAMIECTPLIQQTMNGSLTARFVPGLLTGEATGTIKDSIKLSTGSPEQEDARAALQKLIAEK</sequence>
<feature type="region of interest" description="Disordered" evidence="1">
    <location>
        <begin position="158"/>
        <end position="192"/>
    </location>
</feature>
<evidence type="ECO:0000256" key="1">
    <source>
        <dbReference type="SAM" id="MobiDB-lite"/>
    </source>
</evidence>
<feature type="compositionally biased region" description="Polar residues" evidence="1">
    <location>
        <begin position="160"/>
        <end position="169"/>
    </location>
</feature>
<feature type="compositionally biased region" description="Basic and acidic residues" evidence="1">
    <location>
        <begin position="213"/>
        <end position="231"/>
    </location>
</feature>
<feature type="compositionally biased region" description="Polar residues" evidence="1">
    <location>
        <begin position="176"/>
        <end position="192"/>
    </location>
</feature>
<feature type="region of interest" description="Disordered" evidence="1">
    <location>
        <begin position="409"/>
        <end position="440"/>
    </location>
</feature>
<gene>
    <name evidence="2" type="ORF">HG537_0G02530</name>
</gene>
<feature type="compositionally biased region" description="Polar residues" evidence="1">
    <location>
        <begin position="63"/>
        <end position="72"/>
    </location>
</feature>
<reference evidence="2 3" key="1">
    <citation type="submission" date="2020-06" db="EMBL/GenBank/DDBJ databases">
        <title>The yeast mating-type switching endonuclease HO is a domesticated member of an unorthodox homing genetic element family.</title>
        <authorList>
            <person name="Coughlan A.Y."/>
            <person name="Lombardi L."/>
            <person name="Braun-Galleani S."/>
            <person name="Martos A.R."/>
            <person name="Galeote V."/>
            <person name="Bigey F."/>
            <person name="Dequin S."/>
            <person name="Byrne K.P."/>
            <person name="Wolfe K.H."/>
        </authorList>
    </citation>
    <scope>NUCLEOTIDE SEQUENCE [LARGE SCALE GENOMIC DNA]</scope>
    <source>
        <strain evidence="2 3">CBS2947</strain>
    </source>
</reference>
<organism evidence="2 3">
    <name type="scientific">Torulaspora globosa</name>
    <dbReference type="NCBI Taxonomy" id="48254"/>
    <lineage>
        <taxon>Eukaryota</taxon>
        <taxon>Fungi</taxon>
        <taxon>Dikarya</taxon>
        <taxon>Ascomycota</taxon>
        <taxon>Saccharomycotina</taxon>
        <taxon>Saccharomycetes</taxon>
        <taxon>Saccharomycetales</taxon>
        <taxon>Saccharomycetaceae</taxon>
        <taxon>Torulaspora</taxon>
    </lineage>
</organism>
<feature type="compositionally biased region" description="Low complexity" evidence="1">
    <location>
        <begin position="99"/>
        <end position="124"/>
    </location>
</feature>
<evidence type="ECO:0000313" key="3">
    <source>
        <dbReference type="Proteomes" id="UP000510647"/>
    </source>
</evidence>
<name>A0A7H9HXZ6_9SACH</name>
<feature type="compositionally biased region" description="Polar residues" evidence="1">
    <location>
        <begin position="233"/>
        <end position="242"/>
    </location>
</feature>
<protein>
    <submittedName>
        <fullName evidence="2">Uncharacterized protein</fullName>
    </submittedName>
</protein>
<proteinExistence type="predicted"/>
<feature type="region of interest" description="Disordered" evidence="1">
    <location>
        <begin position="303"/>
        <end position="337"/>
    </location>
</feature>
<evidence type="ECO:0000313" key="2">
    <source>
        <dbReference type="EMBL" id="QLQ81999.1"/>
    </source>
</evidence>
<feature type="compositionally biased region" description="Basic residues" evidence="1">
    <location>
        <begin position="1"/>
        <end position="10"/>
    </location>
</feature>
<dbReference type="Proteomes" id="UP000510647">
    <property type="component" value="Chromosome 7"/>
</dbReference>
<feature type="region of interest" description="Disordered" evidence="1">
    <location>
        <begin position="1"/>
        <end position="138"/>
    </location>
</feature>
<feature type="compositionally biased region" description="Basic and acidic residues" evidence="1">
    <location>
        <begin position="416"/>
        <end position="426"/>
    </location>
</feature>
<accession>A0A7H9HXZ6</accession>
<dbReference type="EMBL" id="CP059273">
    <property type="protein sequence ID" value="QLQ81999.1"/>
    <property type="molecule type" value="Genomic_DNA"/>
</dbReference>
<keyword evidence="3" id="KW-1185">Reference proteome</keyword>
<dbReference type="OrthoDB" id="4065577at2759"/>
<dbReference type="AlphaFoldDB" id="A0A7H9HXZ6"/>
<feature type="region of interest" description="Disordered" evidence="1">
    <location>
        <begin position="204"/>
        <end position="252"/>
    </location>
</feature>